<feature type="chain" id="PRO_5009448552" evidence="1">
    <location>
        <begin position="20"/>
        <end position="126"/>
    </location>
</feature>
<keyword evidence="3" id="KW-1185">Reference proteome</keyword>
<organism evidence="2 3">
    <name type="scientific">Rhynchosporium secalis</name>
    <name type="common">Barley scald fungus</name>
    <dbReference type="NCBI Taxonomy" id="38038"/>
    <lineage>
        <taxon>Eukaryota</taxon>
        <taxon>Fungi</taxon>
        <taxon>Dikarya</taxon>
        <taxon>Ascomycota</taxon>
        <taxon>Pezizomycotina</taxon>
        <taxon>Leotiomycetes</taxon>
        <taxon>Helotiales</taxon>
        <taxon>Ploettnerulaceae</taxon>
        <taxon>Rhynchosporium</taxon>
    </lineage>
</organism>
<reference evidence="3" key="1">
    <citation type="submission" date="2016-03" db="EMBL/GenBank/DDBJ databases">
        <authorList>
            <person name="Guldener U."/>
        </authorList>
    </citation>
    <scope>NUCLEOTIDE SEQUENCE [LARGE SCALE GENOMIC DNA]</scope>
</reference>
<evidence type="ECO:0000313" key="3">
    <source>
        <dbReference type="Proteomes" id="UP000177625"/>
    </source>
</evidence>
<dbReference type="EMBL" id="FJVC01000480">
    <property type="protein sequence ID" value="CZT51183.1"/>
    <property type="molecule type" value="Genomic_DNA"/>
</dbReference>
<protein>
    <submittedName>
        <fullName evidence="2">Uncharacterized protein</fullName>
    </submittedName>
</protein>
<dbReference type="AlphaFoldDB" id="A0A1E1MQ29"/>
<name>A0A1E1MQ29_RHYSE</name>
<feature type="signal peptide" evidence="1">
    <location>
        <begin position="1"/>
        <end position="19"/>
    </location>
</feature>
<accession>A0A1E1MQ29</accession>
<gene>
    <name evidence="2" type="ORF">RSE6_12298</name>
</gene>
<evidence type="ECO:0000256" key="1">
    <source>
        <dbReference type="SAM" id="SignalP"/>
    </source>
</evidence>
<sequence>MHFNIITAAIFTIAAGVIAAPPVAVEDSTARGLVAKREGSQCNERTNEGCDSKYYLGWQISYSKHQANQHEGRFYKAGASDSSVLSEGLRWTRRTAIRLKRSSTSDVAVVVRSDKTFSSFLGLFQY</sequence>
<dbReference type="Proteomes" id="UP000177625">
    <property type="component" value="Unassembled WGS sequence"/>
</dbReference>
<evidence type="ECO:0000313" key="2">
    <source>
        <dbReference type="EMBL" id="CZT51183.1"/>
    </source>
</evidence>
<keyword evidence="1" id="KW-0732">Signal</keyword>
<proteinExistence type="predicted"/>